<dbReference type="AlphaFoldDB" id="A0A5D0G2X7"/>
<dbReference type="EMBL" id="VSFC01000062">
    <property type="protein sequence ID" value="TYA52422.1"/>
    <property type="molecule type" value="Genomic_DNA"/>
</dbReference>
<dbReference type="PANTHER" id="PTHR40980">
    <property type="entry name" value="PLUG DOMAIN-CONTAINING PROTEIN"/>
    <property type="match status" value="1"/>
</dbReference>
<evidence type="ECO:0000259" key="6">
    <source>
        <dbReference type="Pfam" id="PF00593"/>
    </source>
</evidence>
<dbReference type="InterPro" id="IPR000531">
    <property type="entry name" value="Beta-barrel_TonB"/>
</dbReference>
<feature type="signal peptide" evidence="5">
    <location>
        <begin position="1"/>
        <end position="18"/>
    </location>
</feature>
<dbReference type="RefSeq" id="WP_148457422.1">
    <property type="nucleotide sequence ID" value="NZ_VSFC01000062.1"/>
</dbReference>
<dbReference type="InterPro" id="IPR036942">
    <property type="entry name" value="Beta-barrel_TonB_sf"/>
</dbReference>
<dbReference type="Pfam" id="PF13715">
    <property type="entry name" value="CarbopepD_reg_2"/>
    <property type="match status" value="1"/>
</dbReference>
<evidence type="ECO:0000256" key="1">
    <source>
        <dbReference type="ARBA" id="ARBA00004442"/>
    </source>
</evidence>
<evidence type="ECO:0000256" key="3">
    <source>
        <dbReference type="ARBA" id="ARBA00023237"/>
    </source>
</evidence>
<reference evidence="8 9" key="1">
    <citation type="submission" date="2019-08" db="EMBL/GenBank/DDBJ databases">
        <title>Formosa sediminis sp. nov., isolated from marine sediment.</title>
        <authorList>
            <person name="Cao W.R."/>
        </authorList>
    </citation>
    <scope>NUCLEOTIDE SEQUENCE [LARGE SCALE GENOMIC DNA]</scope>
    <source>
        <strain evidence="8 9">1494</strain>
    </source>
</reference>
<dbReference type="OrthoDB" id="9768470at2"/>
<name>A0A5D0G2X7_9FLAO</name>
<gene>
    <name evidence="8" type="ORF">FVF61_13875</name>
</gene>
<dbReference type="Gene3D" id="2.40.170.20">
    <property type="entry name" value="TonB-dependent receptor, beta-barrel domain"/>
    <property type="match status" value="1"/>
</dbReference>
<keyword evidence="2 4" id="KW-0472">Membrane</keyword>
<organism evidence="8 9">
    <name type="scientific">Formosa maritima</name>
    <dbReference type="NCBI Taxonomy" id="2592046"/>
    <lineage>
        <taxon>Bacteria</taxon>
        <taxon>Pseudomonadati</taxon>
        <taxon>Bacteroidota</taxon>
        <taxon>Flavobacteriia</taxon>
        <taxon>Flavobacteriales</taxon>
        <taxon>Flavobacteriaceae</taxon>
        <taxon>Formosa</taxon>
    </lineage>
</organism>
<comment type="caution">
    <text evidence="8">The sequence shown here is derived from an EMBL/GenBank/DDBJ whole genome shotgun (WGS) entry which is preliminary data.</text>
</comment>
<dbReference type="SUPFAM" id="SSF56935">
    <property type="entry name" value="Porins"/>
    <property type="match status" value="1"/>
</dbReference>
<keyword evidence="5" id="KW-0732">Signal</keyword>
<evidence type="ECO:0000256" key="4">
    <source>
        <dbReference type="RuleBase" id="RU003357"/>
    </source>
</evidence>
<feature type="domain" description="TonB-dependent receptor-like beta-barrel" evidence="6">
    <location>
        <begin position="459"/>
        <end position="894"/>
    </location>
</feature>
<dbReference type="SUPFAM" id="SSF49464">
    <property type="entry name" value="Carboxypeptidase regulatory domain-like"/>
    <property type="match status" value="1"/>
</dbReference>
<evidence type="ECO:0000313" key="9">
    <source>
        <dbReference type="Proteomes" id="UP000324550"/>
    </source>
</evidence>
<dbReference type="InterPro" id="IPR008969">
    <property type="entry name" value="CarboxyPept-like_regulatory"/>
</dbReference>
<comment type="similarity">
    <text evidence="4">Belongs to the TonB-dependent receptor family.</text>
</comment>
<dbReference type="Pfam" id="PF07715">
    <property type="entry name" value="Plug"/>
    <property type="match status" value="1"/>
</dbReference>
<keyword evidence="4" id="KW-0798">TonB box</keyword>
<dbReference type="Gene3D" id="2.60.40.1120">
    <property type="entry name" value="Carboxypeptidase-like, regulatory domain"/>
    <property type="match status" value="1"/>
</dbReference>
<protein>
    <submittedName>
        <fullName evidence="8">TonB-dependent receptor plug domain-containing protein</fullName>
    </submittedName>
</protein>
<keyword evidence="9" id="KW-1185">Reference proteome</keyword>
<dbReference type="InterPro" id="IPR012910">
    <property type="entry name" value="Plug_dom"/>
</dbReference>
<proteinExistence type="inferred from homology"/>
<dbReference type="PANTHER" id="PTHR40980:SF5">
    <property type="entry name" value="TONB-DEPENDENT RECEPTOR"/>
    <property type="match status" value="1"/>
</dbReference>
<dbReference type="Gene3D" id="2.170.130.10">
    <property type="entry name" value="TonB-dependent receptor, plug domain"/>
    <property type="match status" value="1"/>
</dbReference>
<feature type="chain" id="PRO_5022698310" evidence="5">
    <location>
        <begin position="19"/>
        <end position="937"/>
    </location>
</feature>
<evidence type="ECO:0000256" key="2">
    <source>
        <dbReference type="ARBA" id="ARBA00023136"/>
    </source>
</evidence>
<accession>A0A5D0G2X7</accession>
<sequence>MKKIILFFTLFASLTTYAQNTGSLVGKLIDLDSNNEPLIFANILIKGTIKGTTSDFDGLYSINGIEPGIHTVIYSFVGYETQEIKVEIFENKDTELNVSMKASAASLDEIVITTSTKRESETALLLEQKKAVEIKQSIGAEELSRKGVSDAAGAVAKISGVSKQEGSSNVYVRGLGDRYLNTTMNELSLPSNDVNKKNIDLNIFSSDIIENVSISKAYTTNFYGDFAAGNVNINSKDYSGNWFFDAFTATGFNTNAIDKDFVRSEGTGYFGYYGRYDHNPFAVILSHGVDPVSVDTPINFNYGASTGKSFTFKNDSKLSVFATASFGNNYEYRKGSAVDYTLTEKKAFDNNAEEYEYNTTTTAMASVNYRIDYDNSIKYNFLFINNSSDVVGYFGIDGKGRNRDAQVNTDEGFYQMNVQFDQTQMYVNQLLGNHTSGKFDIDWGFGYNYVFSKQPDRKRISLENYQYALDNDSDTNPIFYSNVVFDNQRYFQNIEDEEYNGRVNLAYNLNDNLKLNFGFNGRSKQRDFENIRYGYDIVDSNYQITNVNNFNSVFTLDNLNLNPEDNGVYEIKVINNIPGLSNTNRPGLPENTYEGKLDIFAGYADAEITFGEKWLILPGIRLESFQQDISFDVINLGNQGKNSLSSYKNFFLPSLNVKYTLNDNQNLRFSASQTVSIPEFKEVAPFVYEDISTKIGGNPDLLDIGYSKIFNIDLKYEWFYTKSEIISVALFTKQINDPINLVVGADATGTQRYFRTGDKANVYGIEVEVRKNILSDEENDSKLSVGFNATYMKTKQDLYSSIDGEYYDVSFEKSEDELQGASPLILNADINYSPTFGNYKPVANLIFSYFSDRIDALGSGQLGNVIEKGVPTLDFIWKNNIGENLEVNISIKNLLNPTIEYFRETTLGDISINSANGKGVTDYKRGMDLGLQLKYKF</sequence>
<keyword evidence="8" id="KW-0675">Receptor</keyword>
<evidence type="ECO:0000256" key="5">
    <source>
        <dbReference type="SAM" id="SignalP"/>
    </source>
</evidence>
<dbReference type="InterPro" id="IPR037066">
    <property type="entry name" value="Plug_dom_sf"/>
</dbReference>
<evidence type="ECO:0000313" key="8">
    <source>
        <dbReference type="EMBL" id="TYA52422.1"/>
    </source>
</evidence>
<evidence type="ECO:0000259" key="7">
    <source>
        <dbReference type="Pfam" id="PF07715"/>
    </source>
</evidence>
<dbReference type="Pfam" id="PF00593">
    <property type="entry name" value="TonB_dep_Rec_b-barrel"/>
    <property type="match status" value="1"/>
</dbReference>
<comment type="subcellular location">
    <subcellularLocation>
        <location evidence="1 4">Cell outer membrane</location>
    </subcellularLocation>
</comment>
<feature type="domain" description="TonB-dependent receptor plug" evidence="7">
    <location>
        <begin position="133"/>
        <end position="229"/>
    </location>
</feature>
<keyword evidence="3" id="KW-0998">Cell outer membrane</keyword>
<dbReference type="GO" id="GO:0009279">
    <property type="term" value="C:cell outer membrane"/>
    <property type="evidence" value="ECO:0007669"/>
    <property type="project" value="UniProtKB-SubCell"/>
</dbReference>
<dbReference type="Proteomes" id="UP000324550">
    <property type="component" value="Unassembled WGS sequence"/>
</dbReference>